<name>A0A5B7D2C8_PORTR</name>
<comment type="caution">
    <text evidence="1">The sequence shown here is derived from an EMBL/GenBank/DDBJ whole genome shotgun (WGS) entry which is preliminary data.</text>
</comment>
<protein>
    <submittedName>
        <fullName evidence="1">Uncharacterized protein</fullName>
    </submittedName>
</protein>
<organism evidence="1 2">
    <name type="scientific">Portunus trituberculatus</name>
    <name type="common">Swimming crab</name>
    <name type="synonym">Neptunus trituberculatus</name>
    <dbReference type="NCBI Taxonomy" id="210409"/>
    <lineage>
        <taxon>Eukaryota</taxon>
        <taxon>Metazoa</taxon>
        <taxon>Ecdysozoa</taxon>
        <taxon>Arthropoda</taxon>
        <taxon>Crustacea</taxon>
        <taxon>Multicrustacea</taxon>
        <taxon>Malacostraca</taxon>
        <taxon>Eumalacostraca</taxon>
        <taxon>Eucarida</taxon>
        <taxon>Decapoda</taxon>
        <taxon>Pleocyemata</taxon>
        <taxon>Brachyura</taxon>
        <taxon>Eubrachyura</taxon>
        <taxon>Portunoidea</taxon>
        <taxon>Portunidae</taxon>
        <taxon>Portuninae</taxon>
        <taxon>Portunus</taxon>
    </lineage>
</organism>
<dbReference type="Proteomes" id="UP000324222">
    <property type="component" value="Unassembled WGS sequence"/>
</dbReference>
<evidence type="ECO:0000313" key="1">
    <source>
        <dbReference type="EMBL" id="MPC14636.1"/>
    </source>
</evidence>
<gene>
    <name evidence="1" type="ORF">E2C01_007406</name>
</gene>
<evidence type="ECO:0000313" key="2">
    <source>
        <dbReference type="Proteomes" id="UP000324222"/>
    </source>
</evidence>
<sequence>MSVASPVLPPHRPAAPSTLAACLIRRPYLIKLFPRLLHPCLPRTSLYRLVIPSPLPDSTYFI</sequence>
<dbReference type="EMBL" id="VSRR010000368">
    <property type="protein sequence ID" value="MPC14636.1"/>
    <property type="molecule type" value="Genomic_DNA"/>
</dbReference>
<accession>A0A5B7D2C8</accession>
<keyword evidence="2" id="KW-1185">Reference proteome</keyword>
<dbReference type="AlphaFoldDB" id="A0A5B7D2C8"/>
<proteinExistence type="predicted"/>
<reference evidence="1 2" key="1">
    <citation type="submission" date="2019-05" db="EMBL/GenBank/DDBJ databases">
        <title>Another draft genome of Portunus trituberculatus and its Hox gene families provides insights of decapod evolution.</title>
        <authorList>
            <person name="Jeong J.-H."/>
            <person name="Song I."/>
            <person name="Kim S."/>
            <person name="Choi T."/>
            <person name="Kim D."/>
            <person name="Ryu S."/>
            <person name="Kim W."/>
        </authorList>
    </citation>
    <scope>NUCLEOTIDE SEQUENCE [LARGE SCALE GENOMIC DNA]</scope>
    <source>
        <tissue evidence="1">Muscle</tissue>
    </source>
</reference>